<dbReference type="GO" id="GO:0006508">
    <property type="term" value="P:proteolysis"/>
    <property type="evidence" value="ECO:0007669"/>
    <property type="project" value="UniProtKB-KW"/>
</dbReference>
<dbReference type="PROSITE" id="PS51935">
    <property type="entry name" value="NLPC_P60"/>
    <property type="match status" value="1"/>
</dbReference>
<dbReference type="InterPro" id="IPR000064">
    <property type="entry name" value="NLP_P60_dom"/>
</dbReference>
<reference evidence="6 7" key="1">
    <citation type="journal article" date="2018" name="Int. J. Syst. Bacteriol.">
        <title>Oceaniradius stylonemae gen. nov., sp. nov., isolated from a red alga, Stylonema cornu-cervi.</title>
        <authorList>
            <person name="Jeong S."/>
        </authorList>
    </citation>
    <scope>NUCLEOTIDE SEQUENCE [LARGE SCALE GENOMIC DNA]</scope>
    <source>
        <strain evidence="6 7">StC1</strain>
    </source>
</reference>
<proteinExistence type="inferred from homology"/>
<dbReference type="InterPro" id="IPR011929">
    <property type="entry name" value="Phage_pept_NlpC/P60"/>
</dbReference>
<evidence type="ECO:0000259" key="5">
    <source>
        <dbReference type="PROSITE" id="PS51935"/>
    </source>
</evidence>
<feature type="domain" description="NlpC/P60" evidence="5">
    <location>
        <begin position="8"/>
        <end position="148"/>
    </location>
</feature>
<evidence type="ECO:0000256" key="2">
    <source>
        <dbReference type="ARBA" id="ARBA00022670"/>
    </source>
</evidence>
<keyword evidence="7" id="KW-1185">Reference proteome</keyword>
<dbReference type="Proteomes" id="UP000246132">
    <property type="component" value="Unassembled WGS sequence"/>
</dbReference>
<organism evidence="6 7">
    <name type="scientific">Oceaniradius stylonematis</name>
    <dbReference type="NCBI Taxonomy" id="2184161"/>
    <lineage>
        <taxon>Bacteria</taxon>
        <taxon>Pseudomonadati</taxon>
        <taxon>Pseudomonadota</taxon>
        <taxon>Alphaproteobacteria</taxon>
        <taxon>Hyphomicrobiales</taxon>
        <taxon>Ahrensiaceae</taxon>
        <taxon>Oceaniradius</taxon>
    </lineage>
</organism>
<keyword evidence="3" id="KW-0378">Hydrolase</keyword>
<comment type="caution">
    <text evidence="6">The sequence shown here is derived from an EMBL/GenBank/DDBJ whole genome shotgun (WGS) entry which is preliminary data.</text>
</comment>
<gene>
    <name evidence="6" type="ORF">DEM25_010630</name>
</gene>
<evidence type="ECO:0000256" key="4">
    <source>
        <dbReference type="ARBA" id="ARBA00022807"/>
    </source>
</evidence>
<evidence type="ECO:0000313" key="6">
    <source>
        <dbReference type="EMBL" id="RKF06695.1"/>
    </source>
</evidence>
<keyword evidence="4" id="KW-0788">Thiol protease</keyword>
<name>A0A3A8A9X2_9HYPH</name>
<sequence>MAGPLSPDPLRMAIVAAARRWIGTPYRHQAARRGVGCDCLGLVAGVWADVYGAMPDYDRSYSADWAESAGAGEPLLGACKARCSAVFVGDEQAGDLLVFRWSPHVAAKHLAIMAAPAMMIHARERHAVCETALTHWWKRRLAAVFAFPFHGDFSAAR</sequence>
<dbReference type="NCBIfam" id="TIGR02219">
    <property type="entry name" value="phage_NlpC_fam"/>
    <property type="match status" value="1"/>
</dbReference>
<evidence type="ECO:0000256" key="3">
    <source>
        <dbReference type="ARBA" id="ARBA00022801"/>
    </source>
</evidence>
<keyword evidence="2" id="KW-0645">Protease</keyword>
<evidence type="ECO:0000256" key="1">
    <source>
        <dbReference type="ARBA" id="ARBA00007074"/>
    </source>
</evidence>
<dbReference type="EMBL" id="QFWV02000006">
    <property type="protein sequence ID" value="RKF06695.1"/>
    <property type="molecule type" value="Genomic_DNA"/>
</dbReference>
<dbReference type="GO" id="GO:0008234">
    <property type="term" value="F:cysteine-type peptidase activity"/>
    <property type="evidence" value="ECO:0007669"/>
    <property type="project" value="UniProtKB-KW"/>
</dbReference>
<dbReference type="SUPFAM" id="SSF54001">
    <property type="entry name" value="Cysteine proteinases"/>
    <property type="match status" value="1"/>
</dbReference>
<dbReference type="Gene3D" id="3.90.1720.10">
    <property type="entry name" value="endopeptidase domain like (from Nostoc punctiforme)"/>
    <property type="match status" value="1"/>
</dbReference>
<evidence type="ECO:0000313" key="7">
    <source>
        <dbReference type="Proteomes" id="UP000246132"/>
    </source>
</evidence>
<comment type="similarity">
    <text evidence="1">Belongs to the peptidase C40 family.</text>
</comment>
<protein>
    <submittedName>
        <fullName evidence="6">Peptidase P60</fullName>
    </submittedName>
</protein>
<dbReference type="OrthoDB" id="6058745at2"/>
<accession>A0A3A8A9X2</accession>
<dbReference type="InterPro" id="IPR038765">
    <property type="entry name" value="Papain-like_cys_pep_sf"/>
</dbReference>
<dbReference type="AlphaFoldDB" id="A0A3A8A9X2"/>
<dbReference type="Pfam" id="PF00877">
    <property type="entry name" value="NLPC_P60"/>
    <property type="match status" value="1"/>
</dbReference>